<evidence type="ECO:0000313" key="3">
    <source>
        <dbReference type="Proteomes" id="UP000299102"/>
    </source>
</evidence>
<dbReference type="EMBL" id="BGZK01007170">
    <property type="protein sequence ID" value="GBP02651.1"/>
    <property type="molecule type" value="Genomic_DNA"/>
</dbReference>
<dbReference type="OrthoDB" id="3863715at2759"/>
<dbReference type="Proteomes" id="UP000299102">
    <property type="component" value="Unassembled WGS sequence"/>
</dbReference>
<evidence type="ECO:0000259" key="1">
    <source>
        <dbReference type="PROSITE" id="PS50878"/>
    </source>
</evidence>
<keyword evidence="3" id="KW-1185">Reference proteome</keyword>
<feature type="domain" description="Reverse transcriptase" evidence="1">
    <location>
        <begin position="1"/>
        <end position="193"/>
    </location>
</feature>
<evidence type="ECO:0000313" key="2">
    <source>
        <dbReference type="EMBL" id="GBP02651.1"/>
    </source>
</evidence>
<organism evidence="2 3">
    <name type="scientific">Eumeta variegata</name>
    <name type="common">Bagworm moth</name>
    <name type="synonym">Eumeta japonica</name>
    <dbReference type="NCBI Taxonomy" id="151549"/>
    <lineage>
        <taxon>Eukaryota</taxon>
        <taxon>Metazoa</taxon>
        <taxon>Ecdysozoa</taxon>
        <taxon>Arthropoda</taxon>
        <taxon>Hexapoda</taxon>
        <taxon>Insecta</taxon>
        <taxon>Pterygota</taxon>
        <taxon>Neoptera</taxon>
        <taxon>Endopterygota</taxon>
        <taxon>Lepidoptera</taxon>
        <taxon>Glossata</taxon>
        <taxon>Ditrysia</taxon>
        <taxon>Tineoidea</taxon>
        <taxon>Psychidae</taxon>
        <taxon>Oiketicinae</taxon>
        <taxon>Eumeta</taxon>
    </lineage>
</organism>
<comment type="caution">
    <text evidence="2">The sequence shown here is derived from an EMBL/GenBank/DDBJ whole genome shotgun (WGS) entry which is preliminary data.</text>
</comment>
<name>A0A4C1SNE3_EUMVA</name>
<dbReference type="InterPro" id="IPR043502">
    <property type="entry name" value="DNA/RNA_pol_sf"/>
</dbReference>
<dbReference type="STRING" id="151549.A0A4C1SNE3"/>
<dbReference type="InterPro" id="IPR051320">
    <property type="entry name" value="Viral_Replic_Matur_Polypro"/>
</dbReference>
<dbReference type="InterPro" id="IPR000477">
    <property type="entry name" value="RT_dom"/>
</dbReference>
<dbReference type="GO" id="GO:0071897">
    <property type="term" value="P:DNA biosynthetic process"/>
    <property type="evidence" value="ECO:0007669"/>
    <property type="project" value="UniProtKB-ARBA"/>
</dbReference>
<reference evidence="2 3" key="1">
    <citation type="journal article" date="2019" name="Commun. Biol.">
        <title>The bagworm genome reveals a unique fibroin gene that provides high tensile strength.</title>
        <authorList>
            <person name="Kono N."/>
            <person name="Nakamura H."/>
            <person name="Ohtoshi R."/>
            <person name="Tomita M."/>
            <person name="Numata K."/>
            <person name="Arakawa K."/>
        </authorList>
    </citation>
    <scope>NUCLEOTIDE SEQUENCE [LARGE SCALE GENOMIC DNA]</scope>
</reference>
<dbReference type="Gene3D" id="3.30.70.270">
    <property type="match status" value="1"/>
</dbReference>
<dbReference type="PROSITE" id="PS50878">
    <property type="entry name" value="RT_POL"/>
    <property type="match status" value="1"/>
</dbReference>
<dbReference type="AlphaFoldDB" id="A0A4C1SNE3"/>
<dbReference type="Pfam" id="PF00078">
    <property type="entry name" value="RVT_1"/>
    <property type="match status" value="1"/>
</dbReference>
<proteinExistence type="predicted"/>
<protein>
    <submittedName>
        <fullName evidence="2">Retrovirus-related Pol polyprotein from transposon 17.6</fullName>
    </submittedName>
</protein>
<dbReference type="InterPro" id="IPR043128">
    <property type="entry name" value="Rev_trsase/Diguanyl_cyclase"/>
</dbReference>
<accession>A0A4C1SNE3</accession>
<dbReference type="PANTHER" id="PTHR33064">
    <property type="entry name" value="POL PROTEIN"/>
    <property type="match status" value="1"/>
</dbReference>
<gene>
    <name evidence="2" type="primary">pol</name>
    <name evidence="2" type="ORF">EVAR_69829_1</name>
</gene>
<dbReference type="SUPFAM" id="SSF56672">
    <property type="entry name" value="DNA/RNA polymerases"/>
    <property type="match status" value="1"/>
</dbReference>
<dbReference type="PANTHER" id="PTHR33064:SF37">
    <property type="entry name" value="RIBONUCLEASE H"/>
    <property type="match status" value="1"/>
</dbReference>
<sequence length="223" mass="25200">MNMISELQEEFREVLHGVSTESVIKDEDEIELGHLEVACAERVRNLVRTYRPKTKGLSGKDEDYFEGRYSNNAKAKKNVIHGSTSVGPTGNRLAQGGYYSTKQFGVCFAGGVSVKKGWNQTPLLYIEAVLRELINEGTVVTYMDDLVIPAENEEEGLRKLERVLKVASENGLVIKWSKCQILRKSIDFLGYVIEDSTIRPSEEKTRAVSIFLCPRVKKLYKDF</sequence>